<dbReference type="InterPro" id="IPR044090">
    <property type="entry name" value="Nei2_N"/>
</dbReference>
<evidence type="ECO:0000256" key="7">
    <source>
        <dbReference type="ARBA" id="ARBA00022833"/>
    </source>
</evidence>
<keyword evidence="10 17" id="KW-0456">Lyase</keyword>
<evidence type="ECO:0000313" key="17">
    <source>
        <dbReference type="EMBL" id="ACQ80704.1"/>
    </source>
</evidence>
<dbReference type="InterPro" id="IPR012319">
    <property type="entry name" value="FPG_cat"/>
</dbReference>
<accession>C5BWN8</accession>
<evidence type="ECO:0000259" key="16">
    <source>
        <dbReference type="PROSITE" id="PS51068"/>
    </source>
</evidence>
<dbReference type="InterPro" id="IPR015886">
    <property type="entry name" value="H2TH_FPG"/>
</dbReference>
<dbReference type="InterPro" id="IPR015887">
    <property type="entry name" value="DNA_glyclase_Znf_dom_DNA_BS"/>
</dbReference>
<dbReference type="eggNOG" id="COG0266">
    <property type="taxonomic scope" value="Bacteria"/>
</dbReference>
<dbReference type="SUPFAM" id="SSF81624">
    <property type="entry name" value="N-terminal domain of MutM-like DNA repair proteins"/>
    <property type="match status" value="1"/>
</dbReference>
<dbReference type="Proteomes" id="UP000007962">
    <property type="component" value="Chromosome"/>
</dbReference>
<evidence type="ECO:0000256" key="4">
    <source>
        <dbReference type="ARBA" id="ARBA00022763"/>
    </source>
</evidence>
<keyword evidence="4" id="KW-0227">DNA damage</keyword>
<feature type="domain" description="Formamidopyrimidine-DNA glycosylase catalytic" evidence="16">
    <location>
        <begin position="2"/>
        <end position="97"/>
    </location>
</feature>
<keyword evidence="6" id="KW-0378">Hydrolase</keyword>
<dbReference type="SUPFAM" id="SSF57716">
    <property type="entry name" value="Glucocorticoid receptor-like (DNA-binding domain)"/>
    <property type="match status" value="1"/>
</dbReference>
<evidence type="ECO:0000256" key="6">
    <source>
        <dbReference type="ARBA" id="ARBA00022801"/>
    </source>
</evidence>
<dbReference type="GO" id="GO:0000703">
    <property type="term" value="F:oxidized pyrimidine nucleobase lesion DNA N-glycosylase activity"/>
    <property type="evidence" value="ECO:0007669"/>
    <property type="project" value="TreeGrafter"/>
</dbReference>
<evidence type="ECO:0000256" key="3">
    <source>
        <dbReference type="ARBA" id="ARBA00022723"/>
    </source>
</evidence>
<dbReference type="CDD" id="cd08971">
    <property type="entry name" value="AcNei2_N"/>
    <property type="match status" value="1"/>
</dbReference>
<dbReference type="GO" id="GO:0140078">
    <property type="term" value="F:class I DNA-(apurinic or apyrimidinic site) endonuclease activity"/>
    <property type="evidence" value="ECO:0007669"/>
    <property type="project" value="UniProtKB-EC"/>
</dbReference>
<dbReference type="SMART" id="SM01232">
    <property type="entry name" value="H2TH"/>
    <property type="match status" value="1"/>
</dbReference>
<keyword evidence="18" id="KW-1185">Reference proteome</keyword>
<evidence type="ECO:0000313" key="18">
    <source>
        <dbReference type="Proteomes" id="UP000007962"/>
    </source>
</evidence>
<dbReference type="SUPFAM" id="SSF46946">
    <property type="entry name" value="S13-like H2TH domain"/>
    <property type="match status" value="1"/>
</dbReference>
<dbReference type="GO" id="GO:0003684">
    <property type="term" value="F:damaged DNA binding"/>
    <property type="evidence" value="ECO:0007669"/>
    <property type="project" value="InterPro"/>
</dbReference>
<dbReference type="PROSITE" id="PS51066">
    <property type="entry name" value="ZF_FPG_2"/>
    <property type="match status" value="1"/>
</dbReference>
<dbReference type="OrthoDB" id="9800855at2"/>
<dbReference type="Pfam" id="PF06831">
    <property type="entry name" value="H2TH"/>
    <property type="match status" value="1"/>
</dbReference>
<dbReference type="EMBL" id="CP001618">
    <property type="protein sequence ID" value="ACQ80704.1"/>
    <property type="molecule type" value="Genomic_DNA"/>
</dbReference>
<comment type="catalytic activity">
    <reaction evidence="13">
        <text>2'-deoxyribonucleotide-(2'-deoxyribose 5'-phosphate)-2'-deoxyribonucleotide-DNA = a 3'-end 2'-deoxyribonucleotide-(2,3-dehydro-2,3-deoxyribose 5'-phosphate)-DNA + a 5'-end 5'-phospho-2'-deoxyribonucleoside-DNA + H(+)</text>
        <dbReference type="Rhea" id="RHEA:66592"/>
        <dbReference type="Rhea" id="RHEA-COMP:13180"/>
        <dbReference type="Rhea" id="RHEA-COMP:16897"/>
        <dbReference type="Rhea" id="RHEA-COMP:17067"/>
        <dbReference type="ChEBI" id="CHEBI:15378"/>
        <dbReference type="ChEBI" id="CHEBI:136412"/>
        <dbReference type="ChEBI" id="CHEBI:157695"/>
        <dbReference type="ChEBI" id="CHEBI:167181"/>
        <dbReference type="EC" id="4.2.99.18"/>
    </reaction>
</comment>
<reference evidence="17 18" key="1">
    <citation type="journal article" date="2009" name="Stand. Genomic Sci.">
        <title>Complete genome sequence of Beutenbergia cavernae type strain (HKI 0122).</title>
        <authorList>
            <person name="Land M."/>
            <person name="Pukall R."/>
            <person name="Abt B."/>
            <person name="Goker M."/>
            <person name="Rohde M."/>
            <person name="Glavina Del Rio T."/>
            <person name="Tice H."/>
            <person name="Copeland A."/>
            <person name="Cheng J.F."/>
            <person name="Lucas S."/>
            <person name="Chen F."/>
            <person name="Nolan M."/>
            <person name="Bruce D."/>
            <person name="Goodwin L."/>
            <person name="Pitluck S."/>
            <person name="Ivanova N."/>
            <person name="Mavromatis K."/>
            <person name="Ovchinnikova G."/>
            <person name="Pati A."/>
            <person name="Chen A."/>
            <person name="Palaniappan K."/>
            <person name="Hauser L."/>
            <person name="Chang Y.J."/>
            <person name="Jefferies C.C."/>
            <person name="Saunders E."/>
            <person name="Brettin T."/>
            <person name="Detter J.C."/>
            <person name="Han C."/>
            <person name="Chain P."/>
            <person name="Bristow J."/>
            <person name="Eisen J.A."/>
            <person name="Markowitz V."/>
            <person name="Hugenholtz P."/>
            <person name="Kyrpides N.C."/>
            <person name="Klenk H.P."/>
            <person name="Lapidus A."/>
        </authorList>
    </citation>
    <scope>NUCLEOTIDE SEQUENCE [LARGE SCALE GENOMIC DNA]</scope>
    <source>
        <strain evidence="18">ATCC BAA-8 / DSM 12333 / NBRC 16432</strain>
    </source>
</reference>
<keyword evidence="9" id="KW-0234">DNA repair</keyword>
<comment type="similarity">
    <text evidence="1">Belongs to the FPG family.</text>
</comment>
<dbReference type="PROSITE" id="PS51068">
    <property type="entry name" value="FPG_CAT"/>
    <property type="match status" value="1"/>
</dbReference>
<keyword evidence="11" id="KW-0511">Multifunctional enzyme</keyword>
<evidence type="ECO:0000256" key="9">
    <source>
        <dbReference type="ARBA" id="ARBA00023204"/>
    </source>
</evidence>
<dbReference type="EC" id="4.2.99.18" evidence="2"/>
<dbReference type="InterPro" id="IPR000214">
    <property type="entry name" value="Znf_DNA_glyclase/AP_lyase"/>
</dbReference>
<evidence type="ECO:0000256" key="5">
    <source>
        <dbReference type="ARBA" id="ARBA00022771"/>
    </source>
</evidence>
<dbReference type="SMART" id="SM00898">
    <property type="entry name" value="Fapy_DNA_glyco"/>
    <property type="match status" value="1"/>
</dbReference>
<evidence type="ECO:0000256" key="13">
    <source>
        <dbReference type="ARBA" id="ARBA00044632"/>
    </source>
</evidence>
<evidence type="ECO:0000256" key="8">
    <source>
        <dbReference type="ARBA" id="ARBA00023125"/>
    </source>
</evidence>
<keyword evidence="7" id="KW-0862">Zinc</keyword>
<dbReference type="PANTHER" id="PTHR42697:SF1">
    <property type="entry name" value="ENDONUCLEASE 8"/>
    <property type="match status" value="1"/>
</dbReference>
<protein>
    <recommendedName>
        <fullName evidence="2">DNA-(apurinic or apyrimidinic site) lyase</fullName>
        <ecNumber evidence="2">4.2.99.18</ecNumber>
    </recommendedName>
</protein>
<dbReference type="RefSeq" id="WP_015882944.1">
    <property type="nucleotide sequence ID" value="NC_012669.1"/>
</dbReference>
<dbReference type="STRING" id="471853.Bcav_2454"/>
<keyword evidence="3" id="KW-0479">Metal-binding</keyword>
<proteinExistence type="inferred from homology"/>
<keyword evidence="5 14" id="KW-0863">Zinc-finger</keyword>
<name>C5BWN8_BEUC1</name>
<evidence type="ECO:0000256" key="11">
    <source>
        <dbReference type="ARBA" id="ARBA00023268"/>
    </source>
</evidence>
<dbReference type="PROSITE" id="PS01242">
    <property type="entry name" value="ZF_FPG_1"/>
    <property type="match status" value="1"/>
</dbReference>
<evidence type="ECO:0000256" key="10">
    <source>
        <dbReference type="ARBA" id="ARBA00023239"/>
    </source>
</evidence>
<evidence type="ECO:0000256" key="2">
    <source>
        <dbReference type="ARBA" id="ARBA00012720"/>
    </source>
</evidence>
<dbReference type="GO" id="GO:0008270">
    <property type="term" value="F:zinc ion binding"/>
    <property type="evidence" value="ECO:0007669"/>
    <property type="project" value="UniProtKB-KW"/>
</dbReference>
<dbReference type="GO" id="GO:0006284">
    <property type="term" value="P:base-excision repair"/>
    <property type="evidence" value="ECO:0007669"/>
    <property type="project" value="InterPro"/>
</dbReference>
<organism evidence="17 18">
    <name type="scientific">Beutenbergia cavernae (strain ATCC BAA-8 / DSM 12333 / CCUG 43141 / JCM 11478 / NBRC 16432 / NCIMB 13614 / HKI 0122)</name>
    <dbReference type="NCBI Taxonomy" id="471853"/>
    <lineage>
        <taxon>Bacteria</taxon>
        <taxon>Bacillati</taxon>
        <taxon>Actinomycetota</taxon>
        <taxon>Actinomycetes</taxon>
        <taxon>Micrococcales</taxon>
        <taxon>Beutenbergiaceae</taxon>
        <taxon>Beutenbergia</taxon>
    </lineage>
</organism>
<dbReference type="KEGG" id="bcv:Bcav_2454"/>
<dbReference type="AlphaFoldDB" id="C5BWN8"/>
<keyword evidence="8 17" id="KW-0238">DNA-binding</keyword>
<gene>
    <name evidence="17" type="ordered locus">Bcav_2454</name>
</gene>
<sequence length="267" mass="28565">MPEGDVLLRVARRLTSALDGAALTHAELRWPSLGGADLVGVRSLGTVSVGKHLLTRFDDGRTLHTHLRMDGTWRVEPTERVARTPALARRTAVRAVLGTPSWTCLGMDLGMMDLVRTRDEASVVGHLGPDVVGDDYEAHGRAAIVAGIAAQGTRPIGEILIDQRVLAGIGTIYLAESLFRHRIRPWRPANEVDDVGSLVDTARALMLASANSPRVTATGDTRAGRGTLVHGRAGRSCPRCGTAIAVAAVGTPPYDRPAFYCPDCQRK</sequence>
<dbReference type="PANTHER" id="PTHR42697">
    <property type="entry name" value="ENDONUCLEASE 8"/>
    <property type="match status" value="1"/>
</dbReference>
<dbReference type="InterPro" id="IPR010979">
    <property type="entry name" value="Ribosomal_uS13-like_H2TH"/>
</dbReference>
<dbReference type="Gene3D" id="1.10.8.50">
    <property type="match status" value="1"/>
</dbReference>
<feature type="domain" description="FPG-type" evidence="15">
    <location>
        <begin position="228"/>
        <end position="266"/>
    </location>
</feature>
<evidence type="ECO:0000256" key="14">
    <source>
        <dbReference type="PROSITE-ProRule" id="PRU00391"/>
    </source>
</evidence>
<dbReference type="InterPro" id="IPR035937">
    <property type="entry name" value="FPG_N"/>
</dbReference>
<dbReference type="HOGENOM" id="CLU_038423_2_0_11"/>
<dbReference type="Pfam" id="PF01149">
    <property type="entry name" value="Fapy_DNA_glyco"/>
    <property type="match status" value="1"/>
</dbReference>
<evidence type="ECO:0000256" key="1">
    <source>
        <dbReference type="ARBA" id="ARBA00009409"/>
    </source>
</evidence>
<evidence type="ECO:0000256" key="12">
    <source>
        <dbReference type="ARBA" id="ARBA00023295"/>
    </source>
</evidence>
<keyword evidence="12" id="KW-0326">Glycosidase</keyword>
<dbReference type="Gene3D" id="3.20.190.10">
    <property type="entry name" value="MutM-like, N-terminal"/>
    <property type="match status" value="1"/>
</dbReference>
<evidence type="ECO:0000259" key="15">
    <source>
        <dbReference type="PROSITE" id="PS51066"/>
    </source>
</evidence>